<feature type="chain" id="PRO_5016866678" evidence="1">
    <location>
        <begin position="20"/>
        <end position="273"/>
    </location>
</feature>
<evidence type="ECO:0000313" key="2">
    <source>
        <dbReference type="EMBL" id="PQV49481.1"/>
    </source>
</evidence>
<organism evidence="2 3">
    <name type="scientific">Jejuia pallidilutea</name>
    <dbReference type="NCBI Taxonomy" id="504487"/>
    <lineage>
        <taxon>Bacteria</taxon>
        <taxon>Pseudomonadati</taxon>
        <taxon>Bacteroidota</taxon>
        <taxon>Flavobacteriia</taxon>
        <taxon>Flavobacteriales</taxon>
        <taxon>Flavobacteriaceae</taxon>
        <taxon>Jejuia</taxon>
    </lineage>
</organism>
<sequence>MIKKCTLFCCLLFVFYSFAQKDSTIVYEIDYTRVLHPPSRAGGYTSIYSLDILPQLEISIYSKKNKSSQDDVIKNDKDDDALFYYTPKGKNTSTVFKNYIKNKLFSTASIGSKQFVIEDSLSIFNWKILKETKVILGYSCQKATTSFRGRKYTAWFTSQLPVGGPWKFDGLPGMILEIKSKNSFIFFEAIGIRSRNVVKAIIKNPFKKEKTLSWADFKALYKKKAIDLSKYRTSSGNEGQIILSRMGIERYIEDNDTDYTADKDFERERNNKN</sequence>
<reference evidence="2 3" key="1">
    <citation type="submission" date="2018-02" db="EMBL/GenBank/DDBJ databases">
        <title>Genomic Encyclopedia of Archaeal and Bacterial Type Strains, Phase II (KMG-II): from individual species to whole genera.</title>
        <authorList>
            <person name="Goeker M."/>
        </authorList>
    </citation>
    <scope>NUCLEOTIDE SEQUENCE [LARGE SCALE GENOMIC DNA]</scope>
    <source>
        <strain evidence="2 3">DSM 21165</strain>
    </source>
</reference>
<dbReference type="Pfam" id="PF22252">
    <property type="entry name" value="PNGase_F-II_N"/>
    <property type="match status" value="1"/>
</dbReference>
<accession>A0A362X0U2</accession>
<evidence type="ECO:0000313" key="3">
    <source>
        <dbReference type="Proteomes" id="UP000251545"/>
    </source>
</evidence>
<dbReference type="InterPro" id="IPR005901">
    <property type="entry name" value="GLPGLI"/>
</dbReference>
<dbReference type="EMBL" id="PVEO01000003">
    <property type="protein sequence ID" value="PQV49481.1"/>
    <property type="molecule type" value="Genomic_DNA"/>
</dbReference>
<feature type="signal peptide" evidence="1">
    <location>
        <begin position="1"/>
        <end position="19"/>
    </location>
</feature>
<dbReference type="Proteomes" id="UP000251545">
    <property type="component" value="Unassembled WGS sequence"/>
</dbReference>
<dbReference type="AlphaFoldDB" id="A0A362X0U2"/>
<comment type="caution">
    <text evidence="2">The sequence shown here is derived from an EMBL/GenBank/DDBJ whole genome shotgun (WGS) entry which is preliminary data.</text>
</comment>
<proteinExistence type="predicted"/>
<name>A0A362X0U2_9FLAO</name>
<dbReference type="NCBIfam" id="TIGR01200">
    <property type="entry name" value="GLPGLI"/>
    <property type="match status" value="1"/>
</dbReference>
<gene>
    <name evidence="2" type="ORF">CLV33_103112</name>
</gene>
<keyword evidence="1" id="KW-0732">Signal</keyword>
<evidence type="ECO:0000256" key="1">
    <source>
        <dbReference type="SAM" id="SignalP"/>
    </source>
</evidence>
<dbReference type="RefSeq" id="WP_105473240.1">
    <property type="nucleotide sequence ID" value="NZ_PVEO01000003.1"/>
</dbReference>
<protein>
    <submittedName>
        <fullName evidence="2">GLPGLI family protein</fullName>
    </submittedName>
</protein>